<organism evidence="1 2">
    <name type="scientific">Bacillus paralicheniformis</name>
    <dbReference type="NCBI Taxonomy" id="1648923"/>
    <lineage>
        <taxon>Bacteria</taxon>
        <taxon>Bacillati</taxon>
        <taxon>Bacillota</taxon>
        <taxon>Bacilli</taxon>
        <taxon>Bacillales</taxon>
        <taxon>Bacillaceae</taxon>
        <taxon>Bacillus</taxon>
    </lineage>
</organism>
<comment type="caution">
    <text evidence="1">The sequence shown here is derived from an EMBL/GenBank/DDBJ whole genome shotgun (WGS) entry which is preliminary data.</text>
</comment>
<sequence>MHFHDDWQLKSFTEGESFTDRAGAIKSLQAPSLNAKVLHADIHPGIANRLFFSPYLNKSA</sequence>
<accession>A0A6N2GQT3</accession>
<proteinExistence type="predicted"/>
<reference evidence="1 2" key="1">
    <citation type="journal article" date="2016" name="Front. Microbiol.">
        <title>High-Level Heat Resistance of Spores of Bacillus amyloliquefaciens and Bacillus licheniformis Results from the Presence of a spoVA Operon in a Tn1546 Transposon.</title>
        <authorList>
            <person name="Berendsen E.M."/>
            <person name="Koning R.A."/>
            <person name="Boekhorst J."/>
            <person name="de Jong A."/>
            <person name="Kuipers O.P."/>
            <person name="Wells-Bennik M.H."/>
        </authorList>
    </citation>
    <scope>NUCLEOTIDE SEQUENCE [LARGE SCALE GENOMIC DNA]</scope>
    <source>
        <strain evidence="1 2">B4121</strain>
    </source>
</reference>
<evidence type="ECO:0000313" key="2">
    <source>
        <dbReference type="Proteomes" id="UP000185604"/>
    </source>
</evidence>
<gene>
    <name evidence="1" type="ORF">B4121_3709</name>
</gene>
<dbReference type="AlphaFoldDB" id="A0A6N2GQT3"/>
<dbReference type="Proteomes" id="UP000185604">
    <property type="component" value="Unassembled WGS sequence"/>
</dbReference>
<protein>
    <submittedName>
        <fullName evidence="1">Uncharacterized protein</fullName>
    </submittedName>
</protein>
<dbReference type="EMBL" id="LKPO01000022">
    <property type="protein sequence ID" value="OLF89316.1"/>
    <property type="molecule type" value="Genomic_DNA"/>
</dbReference>
<evidence type="ECO:0000313" key="1">
    <source>
        <dbReference type="EMBL" id="OLF89316.1"/>
    </source>
</evidence>
<name>A0A6N2GQT3_9BACI</name>